<accession>A0AAD7JI87</accession>
<evidence type="ECO:0000313" key="2">
    <source>
        <dbReference type="Proteomes" id="UP001215280"/>
    </source>
</evidence>
<proteinExistence type="predicted"/>
<dbReference type="EMBL" id="JARJLG010000041">
    <property type="protein sequence ID" value="KAJ7763230.1"/>
    <property type="molecule type" value="Genomic_DNA"/>
</dbReference>
<dbReference type="Proteomes" id="UP001215280">
    <property type="component" value="Unassembled WGS sequence"/>
</dbReference>
<gene>
    <name evidence="1" type="ORF">DFH07DRAFT_770950</name>
</gene>
<keyword evidence="2" id="KW-1185">Reference proteome</keyword>
<reference evidence="1" key="1">
    <citation type="submission" date="2023-03" db="EMBL/GenBank/DDBJ databases">
        <title>Massive genome expansion in bonnet fungi (Mycena s.s.) driven by repeated elements and novel gene families across ecological guilds.</title>
        <authorList>
            <consortium name="Lawrence Berkeley National Laboratory"/>
            <person name="Harder C.B."/>
            <person name="Miyauchi S."/>
            <person name="Viragh M."/>
            <person name="Kuo A."/>
            <person name="Thoen E."/>
            <person name="Andreopoulos B."/>
            <person name="Lu D."/>
            <person name="Skrede I."/>
            <person name="Drula E."/>
            <person name="Henrissat B."/>
            <person name="Morin E."/>
            <person name="Kohler A."/>
            <person name="Barry K."/>
            <person name="LaButti K."/>
            <person name="Morin E."/>
            <person name="Salamov A."/>
            <person name="Lipzen A."/>
            <person name="Mereny Z."/>
            <person name="Hegedus B."/>
            <person name="Baldrian P."/>
            <person name="Stursova M."/>
            <person name="Weitz H."/>
            <person name="Taylor A."/>
            <person name="Grigoriev I.V."/>
            <person name="Nagy L.G."/>
            <person name="Martin F."/>
            <person name="Kauserud H."/>
        </authorList>
    </citation>
    <scope>NUCLEOTIDE SEQUENCE</scope>
    <source>
        <strain evidence="1">CBHHK188m</strain>
    </source>
</reference>
<evidence type="ECO:0000313" key="1">
    <source>
        <dbReference type="EMBL" id="KAJ7763230.1"/>
    </source>
</evidence>
<dbReference type="AlphaFoldDB" id="A0AAD7JI87"/>
<organism evidence="1 2">
    <name type="scientific">Mycena maculata</name>
    <dbReference type="NCBI Taxonomy" id="230809"/>
    <lineage>
        <taxon>Eukaryota</taxon>
        <taxon>Fungi</taxon>
        <taxon>Dikarya</taxon>
        <taxon>Basidiomycota</taxon>
        <taxon>Agaricomycotina</taxon>
        <taxon>Agaricomycetes</taxon>
        <taxon>Agaricomycetidae</taxon>
        <taxon>Agaricales</taxon>
        <taxon>Marasmiineae</taxon>
        <taxon>Mycenaceae</taxon>
        <taxon>Mycena</taxon>
    </lineage>
</organism>
<protein>
    <submittedName>
        <fullName evidence="1">Uncharacterized protein</fullName>
    </submittedName>
</protein>
<comment type="caution">
    <text evidence="1">The sequence shown here is derived from an EMBL/GenBank/DDBJ whole genome shotgun (WGS) entry which is preliminary data.</text>
</comment>
<name>A0AAD7JI87_9AGAR</name>
<sequence length="237" mass="25861">MSSGFGRNVEQITKAERTLLLFSLLNPIHEDACYVIGLNELLSPILRAAMTFISAKRTDQERAVLQGGITTCHCTPSIRATHCALLRPLPESLVLELVLFFMCGMIGTTSWAGKLQRLNVSPDLQSWPSRVSDIIPTEGEHELLAALVQWAATVPGGHSVFSLIGVLARFWRPREAPPKDAWCTTSPRAADPGIAEAICTAVTFLTHARTNFLDRQERAEARGMLLGAETAAEPVES</sequence>